<dbReference type="Gene3D" id="3.90.215.10">
    <property type="entry name" value="Gamma Fibrinogen, chain A, domain 1"/>
    <property type="match status" value="1"/>
</dbReference>
<dbReference type="InterPro" id="IPR050373">
    <property type="entry name" value="Fibrinogen_C-term_domain"/>
</dbReference>
<evidence type="ECO:0000313" key="2">
    <source>
        <dbReference type="Proteomes" id="UP000095280"/>
    </source>
</evidence>
<keyword evidence="2" id="KW-1185">Reference proteome</keyword>
<dbReference type="InterPro" id="IPR014716">
    <property type="entry name" value="Fibrinogen_a/b/g_C_1"/>
</dbReference>
<protein>
    <submittedName>
        <fullName evidence="3 4">Fibrinogen C-terminal domain-containing protein</fullName>
    </submittedName>
</protein>
<reference evidence="3 4" key="1">
    <citation type="submission" date="2016-11" db="UniProtKB">
        <authorList>
            <consortium name="WormBaseParasite"/>
        </authorList>
    </citation>
    <scope>IDENTIFICATION</scope>
</reference>
<name>A0A1I8FVR7_9PLAT</name>
<dbReference type="WBParaSite" id="maker-uti_cns_0000185-snap-gene-0.3-mRNA-1">
    <property type="protein sequence ID" value="maker-uti_cns_0000185-snap-gene-0.3-mRNA-1"/>
    <property type="gene ID" value="maker-uti_cns_0000185-snap-gene-0.3"/>
</dbReference>
<dbReference type="PROSITE" id="PS51406">
    <property type="entry name" value="FIBRINOGEN_C_2"/>
    <property type="match status" value="1"/>
</dbReference>
<dbReference type="Pfam" id="PF00024">
    <property type="entry name" value="PAN_1"/>
    <property type="match status" value="1"/>
</dbReference>
<dbReference type="InterPro" id="IPR002181">
    <property type="entry name" value="Fibrinogen_a/b/g_C_dom"/>
</dbReference>
<evidence type="ECO:0000259" key="1">
    <source>
        <dbReference type="PROSITE" id="PS51406"/>
    </source>
</evidence>
<dbReference type="PANTHER" id="PTHR19143">
    <property type="entry name" value="FIBRINOGEN/TENASCIN/ANGIOPOEITIN"/>
    <property type="match status" value="1"/>
</dbReference>
<sequence>AFGFGSRPLLAKCSSRQAMTELKQILPFVILTLMLAVNADGQALEFKFESSSPNLFAEFAQVTRSVASSKIHCAALCSSRSYCRTFSFSPDSSECRMSNQNGGLASFGLPEYSLGHRRRASEANTGSQCKRNIVTMTDGRQFCPIQQRVSDTSFEQSWSAYETGFGDDVNYWIGLEAIHQLSSAVANGVNLLVQVVTWEDDELQYQEYSNFLVQNGSTNYTLTVGPVDSAKSNAPESKLSLSNGGMFSTTDRDNDMLTASCSNKYHGRSGWWFRGCTLFNPNG</sequence>
<proteinExistence type="predicted"/>
<dbReference type="Proteomes" id="UP000095280">
    <property type="component" value="Unplaced"/>
</dbReference>
<dbReference type="InterPro" id="IPR003609">
    <property type="entry name" value="Pan_app"/>
</dbReference>
<dbReference type="AlphaFoldDB" id="A0A1I8FVR7"/>
<dbReference type="InterPro" id="IPR036056">
    <property type="entry name" value="Fibrinogen-like_C"/>
</dbReference>
<evidence type="ECO:0000313" key="4">
    <source>
        <dbReference type="WBParaSite" id="maker-uti_cns_0005943-snap-gene-0.3-mRNA-1"/>
    </source>
</evidence>
<feature type="domain" description="Fibrinogen C-terminal" evidence="1">
    <location>
        <begin position="86"/>
        <end position="283"/>
    </location>
</feature>
<accession>A0A1I8FVR7</accession>
<dbReference type="PANTHER" id="PTHR19143:SF394">
    <property type="entry name" value="ANGIOPOIETIN-RELATED PROTEIN 3-LIKE"/>
    <property type="match status" value="1"/>
</dbReference>
<organism evidence="2 3">
    <name type="scientific">Macrostomum lignano</name>
    <dbReference type="NCBI Taxonomy" id="282301"/>
    <lineage>
        <taxon>Eukaryota</taxon>
        <taxon>Metazoa</taxon>
        <taxon>Spiralia</taxon>
        <taxon>Lophotrochozoa</taxon>
        <taxon>Platyhelminthes</taxon>
        <taxon>Rhabditophora</taxon>
        <taxon>Macrostomorpha</taxon>
        <taxon>Macrostomida</taxon>
        <taxon>Macrostomidae</taxon>
        <taxon>Macrostomum</taxon>
    </lineage>
</organism>
<dbReference type="Pfam" id="PF00147">
    <property type="entry name" value="Fibrinogen_C"/>
    <property type="match status" value="1"/>
</dbReference>
<dbReference type="GO" id="GO:0005615">
    <property type="term" value="C:extracellular space"/>
    <property type="evidence" value="ECO:0007669"/>
    <property type="project" value="TreeGrafter"/>
</dbReference>
<dbReference type="SUPFAM" id="SSF57414">
    <property type="entry name" value="Hairpin loop containing domain-like"/>
    <property type="match status" value="1"/>
</dbReference>
<dbReference type="SMART" id="SM00186">
    <property type="entry name" value="FBG"/>
    <property type="match status" value="1"/>
</dbReference>
<evidence type="ECO:0000313" key="3">
    <source>
        <dbReference type="WBParaSite" id="maker-uti_cns_0000185-snap-gene-0.3-mRNA-1"/>
    </source>
</evidence>
<dbReference type="WBParaSite" id="maker-uti_cns_0005943-snap-gene-0.3-mRNA-1">
    <property type="protein sequence ID" value="maker-uti_cns_0005943-snap-gene-0.3-mRNA-1"/>
    <property type="gene ID" value="maker-uti_cns_0005943-snap-gene-0.3"/>
</dbReference>
<dbReference type="SUPFAM" id="SSF56496">
    <property type="entry name" value="Fibrinogen C-terminal domain-like"/>
    <property type="match status" value="1"/>
</dbReference>